<reference evidence="1 2" key="1">
    <citation type="submission" date="2018-08" db="EMBL/GenBank/DDBJ databases">
        <title>A genome reference for cultivated species of the human gut microbiota.</title>
        <authorList>
            <person name="Zou Y."/>
            <person name="Xue W."/>
            <person name="Luo G."/>
        </authorList>
    </citation>
    <scope>NUCLEOTIDE SEQUENCE [LARGE SCALE GENOMIC DNA]</scope>
    <source>
        <strain evidence="1 2">AM34-17</strain>
    </source>
</reference>
<dbReference type="Proteomes" id="UP000286260">
    <property type="component" value="Unassembled WGS sequence"/>
</dbReference>
<accession>A0A3R6BJ16</accession>
<organism evidence="1 2">
    <name type="scientific">Parabacteroides merdae</name>
    <dbReference type="NCBI Taxonomy" id="46503"/>
    <lineage>
        <taxon>Bacteria</taxon>
        <taxon>Pseudomonadati</taxon>
        <taxon>Bacteroidota</taxon>
        <taxon>Bacteroidia</taxon>
        <taxon>Bacteroidales</taxon>
        <taxon>Tannerellaceae</taxon>
        <taxon>Parabacteroides</taxon>
    </lineage>
</organism>
<protein>
    <submittedName>
        <fullName evidence="1">Uncharacterized protein</fullName>
    </submittedName>
</protein>
<dbReference type="AlphaFoldDB" id="A0A3R6BJ16"/>
<comment type="caution">
    <text evidence="1">The sequence shown here is derived from an EMBL/GenBank/DDBJ whole genome shotgun (WGS) entry which is preliminary data.</text>
</comment>
<sequence>MIRELPSPLMFAFIGEQAGFGASHLSDSSRVSVAKQPNHLPFALGRICFRPWSKAFSTLVKSLFD</sequence>
<name>A0A3R6BJ16_9BACT</name>
<dbReference type="EMBL" id="QSII01000028">
    <property type="protein sequence ID" value="RHC80706.1"/>
    <property type="molecule type" value="Genomic_DNA"/>
</dbReference>
<evidence type="ECO:0000313" key="2">
    <source>
        <dbReference type="Proteomes" id="UP000286260"/>
    </source>
</evidence>
<dbReference type="RefSeq" id="WP_122204942.1">
    <property type="nucleotide sequence ID" value="NZ_JAKNEY010000028.1"/>
</dbReference>
<evidence type="ECO:0000313" key="1">
    <source>
        <dbReference type="EMBL" id="RHC80706.1"/>
    </source>
</evidence>
<gene>
    <name evidence="1" type="ORF">DW828_16780</name>
</gene>
<proteinExistence type="predicted"/>